<dbReference type="Pfam" id="PF20062">
    <property type="entry name" value="DUF6461"/>
    <property type="match status" value="1"/>
</dbReference>
<evidence type="ECO:0000313" key="1">
    <source>
        <dbReference type="EMBL" id="RJL23297.1"/>
    </source>
</evidence>
<dbReference type="InterPro" id="IPR045592">
    <property type="entry name" value="DUF6461"/>
</dbReference>
<protein>
    <submittedName>
        <fullName evidence="1">Uncharacterized protein</fullName>
    </submittedName>
</protein>
<name>A0A3A4A8P4_9ACTN</name>
<reference evidence="1 2" key="1">
    <citation type="submission" date="2018-09" db="EMBL/GenBank/DDBJ databases">
        <title>YIM 75507 draft genome.</title>
        <authorList>
            <person name="Tang S."/>
            <person name="Feng Y."/>
        </authorList>
    </citation>
    <scope>NUCLEOTIDE SEQUENCE [LARGE SCALE GENOMIC DNA]</scope>
    <source>
        <strain evidence="1 2">YIM 75507</strain>
    </source>
</reference>
<dbReference type="EMBL" id="QZEY01000019">
    <property type="protein sequence ID" value="RJL23297.1"/>
    <property type="molecule type" value="Genomic_DNA"/>
</dbReference>
<comment type="caution">
    <text evidence="1">The sequence shown here is derived from an EMBL/GenBank/DDBJ whole genome shotgun (WGS) entry which is preliminary data.</text>
</comment>
<sequence>MVARLDPLYPGWDDSTDPDALRRDLADLGLIGEDDQDDDGEDGADRYDHAVNAAFALAERRTGVRLEPGHVNGELPYRAPIARYYGSPGSARPAWA</sequence>
<dbReference type="Proteomes" id="UP000265768">
    <property type="component" value="Unassembled WGS sequence"/>
</dbReference>
<gene>
    <name evidence="1" type="ORF">D5H75_33595</name>
</gene>
<organism evidence="1 2">
    <name type="scientific">Bailinhaonella thermotolerans</name>
    <dbReference type="NCBI Taxonomy" id="1070861"/>
    <lineage>
        <taxon>Bacteria</taxon>
        <taxon>Bacillati</taxon>
        <taxon>Actinomycetota</taxon>
        <taxon>Actinomycetes</taxon>
        <taxon>Streptosporangiales</taxon>
        <taxon>Streptosporangiaceae</taxon>
        <taxon>Bailinhaonella</taxon>
    </lineage>
</organism>
<proteinExistence type="predicted"/>
<accession>A0A3A4A8P4</accession>
<evidence type="ECO:0000313" key="2">
    <source>
        <dbReference type="Proteomes" id="UP000265768"/>
    </source>
</evidence>
<dbReference type="AlphaFoldDB" id="A0A3A4A8P4"/>
<keyword evidence="2" id="KW-1185">Reference proteome</keyword>
<dbReference type="OrthoDB" id="4460129at2"/>